<evidence type="ECO:0000313" key="15">
    <source>
        <dbReference type="Ensembl" id="ENSSFOP00015004574.1"/>
    </source>
</evidence>
<comment type="subcellular location">
    <subcellularLocation>
        <location evidence="1">Cytoplasm</location>
        <location evidence="1">Cytoskeleton</location>
        <location evidence="1">Cilium basal body</location>
    </subcellularLocation>
    <subcellularLocation>
        <location evidence="2">Cytoplasm</location>
        <location evidence="2">Cytoskeleton</location>
        <location evidence="2">Microtubule organizing center</location>
        <location evidence="2">Centrosome</location>
    </subcellularLocation>
</comment>
<dbReference type="GeneTree" id="ENSGT00390000007441"/>
<accession>A0A8C9UY28</accession>
<evidence type="ECO:0000313" key="16">
    <source>
        <dbReference type="Proteomes" id="UP000694397"/>
    </source>
</evidence>
<feature type="compositionally biased region" description="Acidic residues" evidence="13">
    <location>
        <begin position="406"/>
        <end position="415"/>
    </location>
</feature>
<organism evidence="15 16">
    <name type="scientific">Scleropages formosus</name>
    <name type="common">Asian bonytongue</name>
    <name type="synonym">Osteoglossum formosum</name>
    <dbReference type="NCBI Taxonomy" id="113540"/>
    <lineage>
        <taxon>Eukaryota</taxon>
        <taxon>Metazoa</taxon>
        <taxon>Chordata</taxon>
        <taxon>Craniata</taxon>
        <taxon>Vertebrata</taxon>
        <taxon>Euteleostomi</taxon>
        <taxon>Actinopterygii</taxon>
        <taxon>Neopterygii</taxon>
        <taxon>Teleostei</taxon>
        <taxon>Osteoglossocephala</taxon>
        <taxon>Osteoglossomorpha</taxon>
        <taxon>Osteoglossiformes</taxon>
        <taxon>Osteoglossidae</taxon>
        <taxon>Scleropages</taxon>
    </lineage>
</organism>
<feature type="region of interest" description="Disordered" evidence="13">
    <location>
        <begin position="236"/>
        <end position="448"/>
    </location>
</feature>
<evidence type="ECO:0000256" key="3">
    <source>
        <dbReference type="ARBA" id="ARBA00005385"/>
    </source>
</evidence>
<dbReference type="GO" id="GO:0005813">
    <property type="term" value="C:centrosome"/>
    <property type="evidence" value="ECO:0007669"/>
    <property type="project" value="UniProtKB-SubCell"/>
</dbReference>
<evidence type="ECO:0000256" key="1">
    <source>
        <dbReference type="ARBA" id="ARBA00004120"/>
    </source>
</evidence>
<dbReference type="GO" id="GO:0030030">
    <property type="term" value="P:cell projection organization"/>
    <property type="evidence" value="ECO:0007669"/>
    <property type="project" value="UniProtKB-KW"/>
</dbReference>
<dbReference type="OrthoDB" id="2160638at2759"/>
<name>A0A8C9UY28_SCLFO</name>
<gene>
    <name evidence="15" type="primary">cep43</name>
</gene>
<dbReference type="SMART" id="SM00054">
    <property type="entry name" value="EFh"/>
    <property type="match status" value="1"/>
</dbReference>
<evidence type="ECO:0000256" key="10">
    <source>
        <dbReference type="ARBA" id="ARBA00042293"/>
    </source>
</evidence>
<keyword evidence="4" id="KW-0963">Cytoplasm</keyword>
<feature type="domain" description="EF-hand" evidence="14">
    <location>
        <begin position="145"/>
        <end position="180"/>
    </location>
</feature>
<dbReference type="InterPro" id="IPR006594">
    <property type="entry name" value="LisH"/>
</dbReference>
<proteinExistence type="inferred from homology"/>
<sequence length="472" mass="52581">MSAAEEDTELRDLLVQNLENNGVLNKIKAELRAAVFLALEQQDRVENKTPLVNEGLKKFLNTKDGRLVASLIIDFLQVFDLDFTLAVFQPEINTLNGLENREGVARELGITDLDAHKRMPLLLELVKKSKVKDRLPAVSEELLPRQIAEARRRFDFYDKEKNGEITKDELRVAFSDLFPSFHRNILERYLTDELQAMGRDLSTSINFQEFLGMYRRWFTQCRSVFTSDGSDVIQTSSKLAEERTCTTSKPQEVSHTDLIMTCDASKTKSQSVTSAQETRQEDSGLLGRKMLGLGVEEDNDEGDSFFDDPLPQPQKTYGCSLSVGDKNNSGTFSEKKNSHKEHPSPGKPADSSPASLSDGPPSKSITKPLSGEPLSKDSLDTKSSNRNDGAFKNSKTNSDKNASIGLDEDDYDDDFNSTSRQSDNSKSEVSIGEEIEEVSIEGPDSSDKLEDITQDLSISQLSQVADYMEDVS</sequence>
<evidence type="ECO:0000256" key="6">
    <source>
        <dbReference type="ARBA" id="ARBA00022794"/>
    </source>
</evidence>
<evidence type="ECO:0000256" key="5">
    <source>
        <dbReference type="ARBA" id="ARBA00022553"/>
    </source>
</evidence>
<keyword evidence="8" id="KW-0966">Cell projection</keyword>
<reference evidence="15 16" key="1">
    <citation type="submission" date="2019-04" db="EMBL/GenBank/DDBJ databases">
        <authorList>
            <consortium name="Wellcome Sanger Institute Data Sharing"/>
        </authorList>
    </citation>
    <scope>NUCLEOTIDE SEQUENCE [LARGE SCALE GENOMIC DNA]</scope>
</reference>
<dbReference type="Ensembl" id="ENSSFOT00015004647.2">
    <property type="protein sequence ID" value="ENSSFOP00015004574.1"/>
    <property type="gene ID" value="ENSSFOG00015002963.2"/>
</dbReference>
<evidence type="ECO:0000256" key="2">
    <source>
        <dbReference type="ARBA" id="ARBA00004300"/>
    </source>
</evidence>
<keyword evidence="6" id="KW-0970">Cilium biogenesis/degradation</keyword>
<keyword evidence="16" id="KW-1185">Reference proteome</keyword>
<dbReference type="InterPro" id="IPR011992">
    <property type="entry name" value="EF-hand-dom_pair"/>
</dbReference>
<dbReference type="GO" id="GO:0034453">
    <property type="term" value="P:microtubule anchoring"/>
    <property type="evidence" value="ECO:0007669"/>
    <property type="project" value="InterPro"/>
</dbReference>
<feature type="compositionally biased region" description="Polar residues" evidence="13">
    <location>
        <begin position="313"/>
        <end position="332"/>
    </location>
</feature>
<feature type="compositionally biased region" description="Basic and acidic residues" evidence="13">
    <location>
        <begin position="374"/>
        <end position="385"/>
    </location>
</feature>
<dbReference type="Pfam" id="PF09398">
    <property type="entry name" value="FOP_dimer"/>
    <property type="match status" value="1"/>
</dbReference>
<evidence type="ECO:0000259" key="14">
    <source>
        <dbReference type="PROSITE" id="PS50222"/>
    </source>
</evidence>
<keyword evidence="5" id="KW-0597">Phosphoprotein</keyword>
<reference evidence="15" key="3">
    <citation type="submission" date="2025-09" db="UniProtKB">
        <authorList>
            <consortium name="Ensembl"/>
        </authorList>
    </citation>
    <scope>IDENTIFICATION</scope>
</reference>
<dbReference type="GO" id="GO:0005509">
    <property type="term" value="F:calcium ion binding"/>
    <property type="evidence" value="ECO:0007669"/>
    <property type="project" value="InterPro"/>
</dbReference>
<dbReference type="InterPro" id="IPR018993">
    <property type="entry name" value="FOP_dimerisation-dom_N"/>
</dbReference>
<feature type="compositionally biased region" description="Acidic residues" evidence="13">
    <location>
        <begin position="295"/>
        <end position="306"/>
    </location>
</feature>
<reference evidence="15" key="2">
    <citation type="submission" date="2025-08" db="UniProtKB">
        <authorList>
            <consortium name="Ensembl"/>
        </authorList>
    </citation>
    <scope>IDENTIFICATION</scope>
</reference>
<dbReference type="SUPFAM" id="SSF47473">
    <property type="entry name" value="EF-hand"/>
    <property type="match status" value="1"/>
</dbReference>
<dbReference type="InterPro" id="IPR002048">
    <property type="entry name" value="EF_hand_dom"/>
</dbReference>
<dbReference type="Pfam" id="PF13405">
    <property type="entry name" value="EF-hand_6"/>
    <property type="match status" value="1"/>
</dbReference>
<dbReference type="Proteomes" id="UP000694397">
    <property type="component" value="Chromosome 1"/>
</dbReference>
<dbReference type="AlphaFoldDB" id="A0A8C9UY28"/>
<feature type="compositionally biased region" description="Polar residues" evidence="13">
    <location>
        <begin position="267"/>
        <end position="277"/>
    </location>
</feature>
<keyword evidence="7" id="KW-0206">Cytoskeleton</keyword>
<dbReference type="PANTHER" id="PTHR15431:SF9">
    <property type="entry name" value="CENTROSOMAL PROTEIN 43"/>
    <property type="match status" value="1"/>
</dbReference>
<comment type="similarity">
    <text evidence="3">Belongs to the CEP43 family.</text>
</comment>
<comment type="subunit">
    <text evidence="12">Homodimer. Part of a ternary complex that contains CEP350, CEP43 and MAPRE1. Interacts directly with CEP350 and MAPRE1. Interacts with CEP19. Interacts (via N-terminus) with CEP350 (via C-terminus).</text>
</comment>
<protein>
    <recommendedName>
        <fullName evidence="9">Centrosomal protein 43</fullName>
    </recommendedName>
    <alternativeName>
        <fullName evidence="10">FGFR1 oncogene partner</fullName>
    </alternativeName>
</protein>
<evidence type="ECO:0000256" key="11">
    <source>
        <dbReference type="ARBA" id="ARBA00046076"/>
    </source>
</evidence>
<evidence type="ECO:0000256" key="13">
    <source>
        <dbReference type="SAM" id="MobiDB-lite"/>
    </source>
</evidence>
<feature type="compositionally biased region" description="Polar residues" evidence="13">
    <location>
        <begin position="386"/>
        <end position="401"/>
    </location>
</feature>
<evidence type="ECO:0000256" key="12">
    <source>
        <dbReference type="ARBA" id="ARBA00046373"/>
    </source>
</evidence>
<evidence type="ECO:0000256" key="4">
    <source>
        <dbReference type="ARBA" id="ARBA00022490"/>
    </source>
</evidence>
<evidence type="ECO:0000256" key="7">
    <source>
        <dbReference type="ARBA" id="ARBA00023212"/>
    </source>
</evidence>
<evidence type="ECO:0000256" key="9">
    <source>
        <dbReference type="ARBA" id="ARBA00041026"/>
    </source>
</evidence>
<evidence type="ECO:0000256" key="8">
    <source>
        <dbReference type="ARBA" id="ARBA00023273"/>
    </source>
</evidence>
<dbReference type="PANTHER" id="PTHR15431">
    <property type="entry name" value="FGFR1 ONCOGENE PARTNER/LISH DOMAIN-CONTAINING PROTEIN"/>
    <property type="match status" value="1"/>
</dbReference>
<dbReference type="PROSITE" id="PS50896">
    <property type="entry name" value="LISH"/>
    <property type="match status" value="1"/>
</dbReference>
<dbReference type="Gene3D" id="1.20.960.40">
    <property type="match status" value="1"/>
</dbReference>
<comment type="function">
    <text evidence="11">Required for anchoring microtubules to the centrosomes. Required for ciliation.</text>
</comment>
<dbReference type="Gene3D" id="1.10.238.10">
    <property type="entry name" value="EF-hand"/>
    <property type="match status" value="1"/>
</dbReference>
<feature type="compositionally biased region" description="Basic and acidic residues" evidence="13">
    <location>
        <begin position="333"/>
        <end position="344"/>
    </location>
</feature>
<dbReference type="PROSITE" id="PS50222">
    <property type="entry name" value="EF_HAND_2"/>
    <property type="match status" value="1"/>
</dbReference>